<dbReference type="PANTHER" id="PTHR44051">
    <property type="entry name" value="GLUTATHIONE S-TRANSFERASE-RELATED"/>
    <property type="match status" value="1"/>
</dbReference>
<evidence type="ECO:0000259" key="2">
    <source>
        <dbReference type="PROSITE" id="PS50404"/>
    </source>
</evidence>
<keyword evidence="3" id="KW-0808">Transferase</keyword>
<comment type="similarity">
    <text evidence="1">Belongs to the GST superfamily.</text>
</comment>
<dbReference type="Pfam" id="PF00043">
    <property type="entry name" value="GST_C"/>
    <property type="match status" value="1"/>
</dbReference>
<dbReference type="EMBL" id="CP030761">
    <property type="protein sequence ID" value="AXA42354.1"/>
    <property type="molecule type" value="Genomic_DNA"/>
</dbReference>
<dbReference type="Gene3D" id="3.40.30.10">
    <property type="entry name" value="Glutaredoxin"/>
    <property type="match status" value="1"/>
</dbReference>
<dbReference type="InterPro" id="IPR036249">
    <property type="entry name" value="Thioredoxin-like_sf"/>
</dbReference>
<dbReference type="InterPro" id="IPR040079">
    <property type="entry name" value="Glutathione_S-Trfase"/>
</dbReference>
<dbReference type="SUPFAM" id="SSF47616">
    <property type="entry name" value="GST C-terminal domain-like"/>
    <property type="match status" value="1"/>
</dbReference>
<dbReference type="Proteomes" id="UP000251166">
    <property type="component" value="Plasmid unnamed1"/>
</dbReference>
<dbReference type="Gene3D" id="1.20.1050.10">
    <property type="match status" value="1"/>
</dbReference>
<dbReference type="AlphaFoldDB" id="A0A2Z4YLR8"/>
<dbReference type="RefSeq" id="WP_112906807.1">
    <property type="nucleotide sequence ID" value="NZ_CP030761.1"/>
</dbReference>
<keyword evidence="3" id="KW-0614">Plasmid</keyword>
<organism evidence="3 4">
    <name type="scientific">Rhizobium leguminosarum</name>
    <dbReference type="NCBI Taxonomy" id="384"/>
    <lineage>
        <taxon>Bacteria</taxon>
        <taxon>Pseudomonadati</taxon>
        <taxon>Pseudomonadota</taxon>
        <taxon>Alphaproteobacteria</taxon>
        <taxon>Hyphomicrobiales</taxon>
        <taxon>Rhizobiaceae</taxon>
        <taxon>Rhizobium/Agrobacterium group</taxon>
        <taxon>Rhizobium</taxon>
    </lineage>
</organism>
<sequence>MDTNRHPIELIGARTGNCLRVAIAFEEADLPYQVRLLDLRQGEQHDPAHLALNPAGKVPTIIDHLGETDLILSQSNAILLYAAELKPGRLLPLKETDRAIALERYFYFLTDVIAVSHSAFFLRSLGSHAASTALDERSNAALRDAARFVKATRYMGGESFSLADIAAFTIASVNRRHIDWNADAHLKRWFDEVEQRPSARRGMKAFEHSNG</sequence>
<protein>
    <submittedName>
        <fullName evidence="3">Glutathione S-transferase, N-terminal domain family protein</fullName>
    </submittedName>
</protein>
<dbReference type="InterPro" id="IPR004046">
    <property type="entry name" value="GST_C"/>
</dbReference>
<reference evidence="3 4" key="1">
    <citation type="submission" date="2018-07" db="EMBL/GenBank/DDBJ databases">
        <title>Rhizobium leguminosarum strain:ATCC 14479 Genome sequencing and assembly.</title>
        <authorList>
            <person name="Chakraborty R."/>
        </authorList>
    </citation>
    <scope>NUCLEOTIDE SEQUENCE [LARGE SCALE GENOMIC DNA]</scope>
    <source>
        <strain evidence="3 4">ATCC 14479</strain>
        <plasmid evidence="4">Plasmid unnamed1</plasmid>
    </source>
</reference>
<dbReference type="SUPFAM" id="SSF52833">
    <property type="entry name" value="Thioredoxin-like"/>
    <property type="match status" value="1"/>
</dbReference>
<dbReference type="SFLD" id="SFLDG00358">
    <property type="entry name" value="Main_(cytGST)"/>
    <property type="match status" value="1"/>
</dbReference>
<accession>A0A2Z4YLR8</accession>
<dbReference type="PANTHER" id="PTHR44051:SF8">
    <property type="entry name" value="GLUTATHIONE S-TRANSFERASE GSTA"/>
    <property type="match status" value="1"/>
</dbReference>
<geneLocation type="plasmid" evidence="3 4">
    <name>unnamed1</name>
</geneLocation>
<gene>
    <name evidence="3" type="ORF">DLJ82_4793</name>
</gene>
<dbReference type="Pfam" id="PF02798">
    <property type="entry name" value="GST_N"/>
    <property type="match status" value="1"/>
</dbReference>
<dbReference type="SFLD" id="SFLDS00019">
    <property type="entry name" value="Glutathione_Transferase_(cytos"/>
    <property type="match status" value="1"/>
</dbReference>
<evidence type="ECO:0000313" key="4">
    <source>
        <dbReference type="Proteomes" id="UP000251166"/>
    </source>
</evidence>
<dbReference type="InterPro" id="IPR036282">
    <property type="entry name" value="Glutathione-S-Trfase_C_sf"/>
</dbReference>
<dbReference type="PROSITE" id="PS50404">
    <property type="entry name" value="GST_NTER"/>
    <property type="match status" value="1"/>
</dbReference>
<dbReference type="GO" id="GO:0016740">
    <property type="term" value="F:transferase activity"/>
    <property type="evidence" value="ECO:0007669"/>
    <property type="project" value="UniProtKB-KW"/>
</dbReference>
<evidence type="ECO:0000313" key="3">
    <source>
        <dbReference type="EMBL" id="AXA42354.1"/>
    </source>
</evidence>
<proteinExistence type="inferred from homology"/>
<evidence type="ECO:0000256" key="1">
    <source>
        <dbReference type="RuleBase" id="RU003494"/>
    </source>
</evidence>
<name>A0A2Z4YLR8_RHILE</name>
<feature type="domain" description="GST N-terminal" evidence="2">
    <location>
        <begin position="5"/>
        <end position="90"/>
    </location>
</feature>
<dbReference type="InterPro" id="IPR004045">
    <property type="entry name" value="Glutathione_S-Trfase_N"/>
</dbReference>